<accession>C0QGQ5</accession>
<dbReference type="EMBL" id="CP001087">
    <property type="protein sequence ID" value="ACN13530.1"/>
    <property type="molecule type" value="Genomic_DNA"/>
</dbReference>
<dbReference type="InterPro" id="IPR038740">
    <property type="entry name" value="BioF2-like_GNAT_dom"/>
</dbReference>
<keyword evidence="3" id="KW-1185">Reference proteome</keyword>
<dbReference type="InterPro" id="IPR016181">
    <property type="entry name" value="Acyl_CoA_acyltransferase"/>
</dbReference>
<dbReference type="PANTHER" id="PTHR36174">
    <property type="entry name" value="LIPID II:GLYCINE GLYCYLTRANSFERASE"/>
    <property type="match status" value="1"/>
</dbReference>
<dbReference type="SUPFAM" id="SSF55729">
    <property type="entry name" value="Acyl-CoA N-acyltransferases (Nat)"/>
    <property type="match status" value="1"/>
</dbReference>
<dbReference type="STRING" id="177437.HRM2_04120"/>
<organism evidence="2 3">
    <name type="scientific">Desulforapulum autotrophicum (strain ATCC 43914 / DSM 3382 / VKM B-1955 / HRM2)</name>
    <name type="common">Desulfobacterium autotrophicum</name>
    <dbReference type="NCBI Taxonomy" id="177437"/>
    <lineage>
        <taxon>Bacteria</taxon>
        <taxon>Pseudomonadati</taxon>
        <taxon>Thermodesulfobacteriota</taxon>
        <taxon>Desulfobacteria</taxon>
        <taxon>Desulfobacterales</taxon>
        <taxon>Desulfobacteraceae</taxon>
        <taxon>Desulforapulum</taxon>
    </lineage>
</organism>
<dbReference type="InterPro" id="IPR050644">
    <property type="entry name" value="PG_Glycine_Bridge_Synth"/>
</dbReference>
<feature type="domain" description="BioF2-like acetyltransferase" evidence="1">
    <location>
        <begin position="159"/>
        <end position="282"/>
    </location>
</feature>
<dbReference type="Gene3D" id="3.40.630.30">
    <property type="match status" value="1"/>
</dbReference>
<dbReference type="eggNOG" id="COG2348">
    <property type="taxonomic scope" value="Bacteria"/>
</dbReference>
<dbReference type="PANTHER" id="PTHR36174:SF1">
    <property type="entry name" value="LIPID II:GLYCINE GLYCYLTRANSFERASE"/>
    <property type="match status" value="1"/>
</dbReference>
<evidence type="ECO:0000313" key="3">
    <source>
        <dbReference type="Proteomes" id="UP000000442"/>
    </source>
</evidence>
<dbReference type="Pfam" id="PF13480">
    <property type="entry name" value="Acetyltransf_6"/>
    <property type="match status" value="1"/>
</dbReference>
<dbReference type="AlphaFoldDB" id="C0QGQ5"/>
<dbReference type="Proteomes" id="UP000000442">
    <property type="component" value="Chromosome"/>
</dbReference>
<sequence>MIDTRLFSGKEEWDAYVSQNDQGVFSHLHGWGETLVSVYDLQIFRLVARDSEKHDAIVGILPLVFFPAPGRDPRLVSLPYSDAAGILADNAVVQEKLLVAALGLAKDLRADHLELRQPGGLAIPKLNSCLTHTPNRFKVGLTRSLPDTEEELWCDIGAKVRNQVRKARKSGAEIIVGGSELLSEFYGVFSENMRDLGSPVHHRMLFEQMARNLKEQMQILVITKEGIPAAVAMVFLHNSTLFNPWASSLRRYRPDCPNMLLYWGMLSHGITKGCRRFDFGRSSPHASTCRFKCQWGAEFQPLTWHVFSRTTRPWKPECETLVDEQWKRLTIEKSQMSGPAIRRWISL</sequence>
<name>C0QGQ5_DESAH</name>
<gene>
    <name evidence="2" type="ordered locus">HRM2_04120</name>
</gene>
<proteinExistence type="predicted"/>
<reference evidence="2 3" key="1">
    <citation type="journal article" date="2009" name="Environ. Microbiol.">
        <title>Genome sequence of Desulfobacterium autotrophicum HRM2, a marine sulfate reducer oxidizing organic carbon completely to carbon dioxide.</title>
        <authorList>
            <person name="Strittmatter A.W."/>
            <person name="Liesegang H."/>
            <person name="Rabus R."/>
            <person name="Decker I."/>
            <person name="Amann J."/>
            <person name="Andres S."/>
            <person name="Henne A."/>
            <person name="Fricke W.F."/>
            <person name="Martinez-Arias R."/>
            <person name="Bartels D."/>
            <person name="Goesmann A."/>
            <person name="Krause L."/>
            <person name="Puehler A."/>
            <person name="Klenk H.P."/>
            <person name="Richter M."/>
            <person name="Schuler M."/>
            <person name="Gloeckner F.O."/>
            <person name="Meyerdierks A."/>
            <person name="Gottschalk G."/>
            <person name="Amann R."/>
        </authorList>
    </citation>
    <scope>NUCLEOTIDE SEQUENCE [LARGE SCALE GENOMIC DNA]</scope>
    <source>
        <strain evidence="3">ATCC 43914 / DSM 3382 / HRM2</strain>
    </source>
</reference>
<dbReference type="KEGG" id="dat:HRM2_04120"/>
<evidence type="ECO:0000259" key="1">
    <source>
        <dbReference type="Pfam" id="PF13480"/>
    </source>
</evidence>
<dbReference type="OrthoDB" id="9773932at2"/>
<dbReference type="HOGENOM" id="CLU_042156_0_0_7"/>
<dbReference type="RefSeq" id="WP_012662779.1">
    <property type="nucleotide sequence ID" value="NC_012108.1"/>
</dbReference>
<evidence type="ECO:0000313" key="2">
    <source>
        <dbReference type="EMBL" id="ACN13530.1"/>
    </source>
</evidence>
<protein>
    <recommendedName>
        <fullName evidence="1">BioF2-like acetyltransferase domain-containing protein</fullName>
    </recommendedName>
</protein>